<dbReference type="OMA" id="RIHCEYE"/>
<keyword evidence="6" id="KW-1185">Reference proteome</keyword>
<dbReference type="InterPro" id="IPR051379">
    <property type="entry name" value="C-type_Lectin_Receptor_IMM"/>
</dbReference>
<protein>
    <recommendedName>
        <fullName evidence="4">C-type lectin domain-containing protein</fullName>
    </recommendedName>
</protein>
<feature type="domain" description="C-type lectin" evidence="4">
    <location>
        <begin position="108"/>
        <end position="221"/>
    </location>
</feature>
<dbReference type="SUPFAM" id="SSF56436">
    <property type="entry name" value="C-type lectin-like"/>
    <property type="match status" value="1"/>
</dbReference>
<evidence type="ECO:0000259" key="4">
    <source>
        <dbReference type="PROSITE" id="PS50041"/>
    </source>
</evidence>
<evidence type="ECO:0000256" key="2">
    <source>
        <dbReference type="ARBA" id="ARBA00023157"/>
    </source>
</evidence>
<dbReference type="PROSITE" id="PS50041">
    <property type="entry name" value="C_TYPE_LECTIN_2"/>
    <property type="match status" value="1"/>
</dbReference>
<name>A0A3P8T5X1_AMPPE</name>
<sequence>VCHYKQISNELFCSEKKILSIIKPFAPVAVCWVVLVIIMALRIHCEYESNHKENFKKLCIKSQYMQMSLNCSRFNQYHCLTPLIWCNFCFLFLSERQTEPCQAGWLHFQSKCYLICSRDSPDQKTWQAARDDCREKDADLVVIQSPEEQVSVSSAAGFGVDGFWISLRVEGGSWKWLNGNDLTENYWIRPPADNQNCAIAVKDTRGWRAESCDVRNEWVCEKDALPN</sequence>
<dbReference type="InterPro" id="IPR016187">
    <property type="entry name" value="CTDL_fold"/>
</dbReference>
<feature type="transmembrane region" description="Helical" evidence="3">
    <location>
        <begin position="21"/>
        <end position="41"/>
    </location>
</feature>
<evidence type="ECO:0000313" key="6">
    <source>
        <dbReference type="Proteomes" id="UP000265080"/>
    </source>
</evidence>
<evidence type="ECO:0000256" key="1">
    <source>
        <dbReference type="ARBA" id="ARBA00022734"/>
    </source>
</evidence>
<keyword evidence="1" id="KW-0430">Lectin</keyword>
<dbReference type="InterPro" id="IPR016186">
    <property type="entry name" value="C-type_lectin-like/link_sf"/>
</dbReference>
<reference evidence="5" key="2">
    <citation type="submission" date="2025-08" db="UniProtKB">
        <authorList>
            <consortium name="Ensembl"/>
        </authorList>
    </citation>
    <scope>IDENTIFICATION</scope>
</reference>
<accession>A0A3P8T5X1</accession>
<proteinExistence type="predicted"/>
<dbReference type="AlphaFoldDB" id="A0A3P8T5X1"/>
<keyword evidence="3" id="KW-0812">Transmembrane</keyword>
<dbReference type="PANTHER" id="PTHR46746:SF9">
    <property type="entry name" value="CD209 ANTIGEN-LIKE PROTEIN C-LIKE"/>
    <property type="match status" value="1"/>
</dbReference>
<organism evidence="5 6">
    <name type="scientific">Amphiprion percula</name>
    <name type="common">Orange clownfish</name>
    <name type="synonym">Lutjanus percula</name>
    <dbReference type="NCBI Taxonomy" id="161767"/>
    <lineage>
        <taxon>Eukaryota</taxon>
        <taxon>Metazoa</taxon>
        <taxon>Chordata</taxon>
        <taxon>Craniata</taxon>
        <taxon>Vertebrata</taxon>
        <taxon>Euteleostomi</taxon>
        <taxon>Actinopterygii</taxon>
        <taxon>Neopterygii</taxon>
        <taxon>Teleostei</taxon>
        <taxon>Neoteleostei</taxon>
        <taxon>Acanthomorphata</taxon>
        <taxon>Ovalentaria</taxon>
        <taxon>Pomacentridae</taxon>
        <taxon>Amphiprion</taxon>
    </lineage>
</organism>
<keyword evidence="3" id="KW-0472">Membrane</keyword>
<evidence type="ECO:0000313" key="5">
    <source>
        <dbReference type="Ensembl" id="ENSAPEP00000019062.1"/>
    </source>
</evidence>
<dbReference type="Gene3D" id="3.10.100.10">
    <property type="entry name" value="Mannose-Binding Protein A, subunit A"/>
    <property type="match status" value="1"/>
</dbReference>
<dbReference type="Pfam" id="PF00059">
    <property type="entry name" value="Lectin_C"/>
    <property type="match status" value="1"/>
</dbReference>
<dbReference type="GO" id="GO:0030246">
    <property type="term" value="F:carbohydrate binding"/>
    <property type="evidence" value="ECO:0007669"/>
    <property type="project" value="UniProtKB-KW"/>
</dbReference>
<reference evidence="5" key="3">
    <citation type="submission" date="2025-09" db="UniProtKB">
        <authorList>
            <consortium name="Ensembl"/>
        </authorList>
    </citation>
    <scope>IDENTIFICATION</scope>
</reference>
<dbReference type="PANTHER" id="PTHR46746">
    <property type="entry name" value="KILLER CELL LECTIN-LIKE RECEPTOR SUBFAMILY F MEMBER 2"/>
    <property type="match status" value="1"/>
</dbReference>
<evidence type="ECO:0000256" key="3">
    <source>
        <dbReference type="SAM" id="Phobius"/>
    </source>
</evidence>
<dbReference type="Proteomes" id="UP000265080">
    <property type="component" value="Chromosome 20"/>
</dbReference>
<dbReference type="InterPro" id="IPR001304">
    <property type="entry name" value="C-type_lectin-like"/>
</dbReference>
<reference evidence="5 6" key="1">
    <citation type="submission" date="2018-03" db="EMBL/GenBank/DDBJ databases">
        <title>Finding Nemo's genes: A chromosome-scale reference assembly of the genome of the orange clownfish Amphiprion percula.</title>
        <authorList>
            <person name="Lehmann R."/>
        </authorList>
    </citation>
    <scope>NUCLEOTIDE SEQUENCE</scope>
</reference>
<keyword evidence="2" id="KW-1015">Disulfide bond</keyword>
<dbReference type="SMART" id="SM00034">
    <property type="entry name" value="CLECT"/>
    <property type="match status" value="1"/>
</dbReference>
<dbReference type="GeneTree" id="ENSGT01120000275098"/>
<keyword evidence="3" id="KW-1133">Transmembrane helix</keyword>
<dbReference type="STRING" id="161767.ENSAPEP00000019062"/>
<dbReference type="Ensembl" id="ENSAPET00000019580.1">
    <property type="protein sequence ID" value="ENSAPEP00000019062.1"/>
    <property type="gene ID" value="ENSAPEG00000013605.1"/>
</dbReference>